<evidence type="ECO:0000259" key="1">
    <source>
        <dbReference type="Pfam" id="PF01402"/>
    </source>
</evidence>
<evidence type="ECO:0000313" key="2">
    <source>
        <dbReference type="EMBL" id="NMG26754.1"/>
    </source>
</evidence>
<dbReference type="Pfam" id="PF01402">
    <property type="entry name" value="RHH_1"/>
    <property type="match status" value="1"/>
</dbReference>
<dbReference type="InterPro" id="IPR010985">
    <property type="entry name" value="Ribbon_hlx_hlx"/>
</dbReference>
<protein>
    <submittedName>
        <fullName evidence="2">Ribbon-helix-helix protein, CopG family</fullName>
    </submittedName>
</protein>
<dbReference type="Proteomes" id="UP000615989">
    <property type="component" value="Unassembled WGS sequence"/>
</dbReference>
<proteinExistence type="predicted"/>
<sequence>MNFNIYLDDQTGRQLVAAAERTGETKNALIRKAVSEWLARHGTPQWPDEVLGFEGVADMPPLEAGRSTLKPPLTDPLA</sequence>
<reference evidence="2" key="1">
    <citation type="submission" date="2019-12" db="EMBL/GenBank/DDBJ databases">
        <title>Comparative genomics gives insights into the taxonomy of the Azoarcus-Aromatoleum group and reveals separate origins of nif in the plant-associated Azoarcus and non-plant-associated Aromatoleum sub-groups.</title>
        <authorList>
            <person name="Lafos M."/>
            <person name="Maluk M."/>
            <person name="Batista M."/>
            <person name="Junghare M."/>
            <person name="Carmona M."/>
            <person name="Faoro H."/>
            <person name="Cruz L.M."/>
            <person name="Battistoni F."/>
            <person name="De Souza E."/>
            <person name="Pedrosa F."/>
            <person name="Chen W.-M."/>
            <person name="Poole P.S."/>
            <person name="Dixon R.A."/>
            <person name="James E.K."/>
        </authorList>
    </citation>
    <scope>NUCLEOTIDE SEQUENCE</scope>
    <source>
        <strain evidence="2">LuFRes1</strain>
    </source>
</reference>
<dbReference type="EMBL" id="WTVG01000090">
    <property type="protein sequence ID" value="NMG26754.1"/>
    <property type="molecule type" value="Genomic_DNA"/>
</dbReference>
<keyword evidence="3" id="KW-1185">Reference proteome</keyword>
<comment type="caution">
    <text evidence="2">The sequence shown here is derived from an EMBL/GenBank/DDBJ whole genome shotgun (WGS) entry which is preliminary data.</text>
</comment>
<dbReference type="InterPro" id="IPR002145">
    <property type="entry name" value="CopG"/>
</dbReference>
<name>A0ABX1PQD5_9RHOO</name>
<evidence type="ECO:0000313" key="3">
    <source>
        <dbReference type="Proteomes" id="UP000615989"/>
    </source>
</evidence>
<dbReference type="SUPFAM" id="SSF47598">
    <property type="entry name" value="Ribbon-helix-helix"/>
    <property type="match status" value="1"/>
</dbReference>
<organism evidence="2 3">
    <name type="scientific">Aromatoleum anaerobium</name>
    <dbReference type="NCBI Taxonomy" id="182180"/>
    <lineage>
        <taxon>Bacteria</taxon>
        <taxon>Pseudomonadati</taxon>
        <taxon>Pseudomonadota</taxon>
        <taxon>Betaproteobacteria</taxon>
        <taxon>Rhodocyclales</taxon>
        <taxon>Rhodocyclaceae</taxon>
        <taxon>Aromatoleum</taxon>
    </lineage>
</organism>
<feature type="domain" description="Ribbon-helix-helix protein CopG" evidence="1">
    <location>
        <begin position="2"/>
        <end position="40"/>
    </location>
</feature>
<dbReference type="RefSeq" id="WP_169120168.1">
    <property type="nucleotide sequence ID" value="NZ_WTVG02000037.1"/>
</dbReference>
<accession>A0ABX1PQD5</accession>
<gene>
    <name evidence="2" type="ORF">GO606_18980</name>
</gene>